<dbReference type="InterPro" id="IPR016181">
    <property type="entry name" value="Acyl_CoA_acyltransferase"/>
</dbReference>
<dbReference type="Proteomes" id="UP000198862">
    <property type="component" value="Unassembled WGS sequence"/>
</dbReference>
<dbReference type="OrthoDB" id="20916at2"/>
<dbReference type="GO" id="GO:0016747">
    <property type="term" value="F:acyltransferase activity, transferring groups other than amino-acyl groups"/>
    <property type="evidence" value="ECO:0007669"/>
    <property type="project" value="InterPro"/>
</dbReference>
<evidence type="ECO:0000259" key="1">
    <source>
        <dbReference type="PROSITE" id="PS51186"/>
    </source>
</evidence>
<dbReference type="SUPFAM" id="SSF55729">
    <property type="entry name" value="Acyl-CoA N-acyltransferases (Nat)"/>
    <property type="match status" value="1"/>
</dbReference>
<dbReference type="Gene3D" id="3.40.630.30">
    <property type="match status" value="1"/>
</dbReference>
<feature type="domain" description="N-acetyltransferase" evidence="1">
    <location>
        <begin position="5"/>
        <end position="137"/>
    </location>
</feature>
<organism evidence="2 3">
    <name type="scientific">Pseudoalteromonas denitrificans DSM 6059</name>
    <dbReference type="NCBI Taxonomy" id="1123010"/>
    <lineage>
        <taxon>Bacteria</taxon>
        <taxon>Pseudomonadati</taxon>
        <taxon>Pseudomonadota</taxon>
        <taxon>Gammaproteobacteria</taxon>
        <taxon>Alteromonadales</taxon>
        <taxon>Pseudoalteromonadaceae</taxon>
        <taxon>Pseudoalteromonas</taxon>
    </lineage>
</organism>
<proteinExistence type="predicted"/>
<dbReference type="RefSeq" id="WP_091989396.1">
    <property type="nucleotide sequence ID" value="NZ_FOLO01000049.1"/>
</dbReference>
<dbReference type="PANTHER" id="PTHR47237:SF1">
    <property type="entry name" value="SLL0310 PROTEIN"/>
    <property type="match status" value="1"/>
</dbReference>
<evidence type="ECO:0000313" key="2">
    <source>
        <dbReference type="EMBL" id="SFD33123.1"/>
    </source>
</evidence>
<dbReference type="STRING" id="1123010.SAMN02745724_04225"/>
<dbReference type="PROSITE" id="PS51186">
    <property type="entry name" value="GNAT"/>
    <property type="match status" value="1"/>
</dbReference>
<dbReference type="PANTHER" id="PTHR47237">
    <property type="entry name" value="SLL0310 PROTEIN"/>
    <property type="match status" value="1"/>
</dbReference>
<dbReference type="EMBL" id="FOLO01000049">
    <property type="protein sequence ID" value="SFD33123.1"/>
    <property type="molecule type" value="Genomic_DNA"/>
</dbReference>
<dbReference type="InterPro" id="IPR052729">
    <property type="entry name" value="Acyl/Acetyltrans_Enzymes"/>
</dbReference>
<reference evidence="2 3" key="1">
    <citation type="submission" date="2016-10" db="EMBL/GenBank/DDBJ databases">
        <authorList>
            <person name="de Groot N.N."/>
        </authorList>
    </citation>
    <scope>NUCLEOTIDE SEQUENCE [LARGE SCALE GENOMIC DNA]</scope>
    <source>
        <strain evidence="2 3">DSM 6059</strain>
    </source>
</reference>
<evidence type="ECO:0000313" key="3">
    <source>
        <dbReference type="Proteomes" id="UP000198862"/>
    </source>
</evidence>
<dbReference type="AlphaFoldDB" id="A0A1I1RNG3"/>
<dbReference type="Pfam" id="PF00583">
    <property type="entry name" value="Acetyltransf_1"/>
    <property type="match status" value="1"/>
</dbReference>
<protein>
    <submittedName>
        <fullName evidence="2">Acetyltransferase (GNAT) domain-containing protein</fullName>
    </submittedName>
</protein>
<name>A0A1I1RNG3_9GAMM</name>
<dbReference type="Pfam" id="PF18014">
    <property type="entry name" value="Acetyltransf_18"/>
    <property type="match status" value="1"/>
</dbReference>
<keyword evidence="2" id="KW-0808">Transferase</keyword>
<keyword evidence="3" id="KW-1185">Reference proteome</keyword>
<dbReference type="Gene3D" id="3.40.630.90">
    <property type="match status" value="1"/>
</dbReference>
<gene>
    <name evidence="2" type="ORF">SAMN02745724_04225</name>
</gene>
<accession>A0A1I1RNG3</accession>
<dbReference type="InterPro" id="IPR000182">
    <property type="entry name" value="GNAT_dom"/>
</dbReference>
<sequence length="289" mass="33282">MDNKYYIRSCSQKELHTILKWAELEDWNPGLYDYESFYAADNMGFLLGILNNQPIACISIVKYPDNFSFLGFYIVKPEFRGQGYGFQLWQHAIKQLSKYNIALDGVIEQQNNYKKSGFKFAYSNIRYQGISKTNTINTENSPQLLTDLLHYKPNIVNEIISYDKDFFPTDRRIFLKAWLNQTKSKVIIQLEKGKISGYGVIRPCISGYKIGPLFANSPNIGESIYVSLINQVENNKKCYLDIPETNADALTLAKKYNMIKVFETARMYTLNEPEISSSRTFGVTTFELG</sequence>
<dbReference type="CDD" id="cd04301">
    <property type="entry name" value="NAT_SF"/>
    <property type="match status" value="1"/>
</dbReference>
<dbReference type="InterPro" id="IPR041496">
    <property type="entry name" value="YitH/HolE_GNAT"/>
</dbReference>